<dbReference type="AlphaFoldDB" id="A0A9D0ZTI3"/>
<feature type="transmembrane region" description="Helical" evidence="1">
    <location>
        <begin position="195"/>
        <end position="218"/>
    </location>
</feature>
<dbReference type="Proteomes" id="UP000886886">
    <property type="component" value="Unassembled WGS sequence"/>
</dbReference>
<sequence>MKKGRYFLENIGMSVALSVFVGAVLVAYMMIFQIFAAFDKGANLFQQFFVLLPMMVMIGGVLCMLLSSYGFYYSELPATLAMGETRRNLFFLEHGRLILTSLATGILAGLTLIPMNGFQWVRILSVAGILFLVLLVGGCIGNVLGCLCFRFGKWGLIGFFLICILIGGTFGLLVASSRKGELDSILTGFLTGTGILPILGVTALFALVLSAAVTWPIMKKIEVRF</sequence>
<feature type="transmembrane region" description="Helical" evidence="1">
    <location>
        <begin position="94"/>
        <end position="114"/>
    </location>
</feature>
<keyword evidence="1" id="KW-0472">Membrane</keyword>
<evidence type="ECO:0000256" key="1">
    <source>
        <dbReference type="SAM" id="Phobius"/>
    </source>
</evidence>
<reference evidence="2" key="2">
    <citation type="journal article" date="2021" name="PeerJ">
        <title>Extensive microbial diversity within the chicken gut microbiome revealed by metagenomics and culture.</title>
        <authorList>
            <person name="Gilroy R."/>
            <person name="Ravi A."/>
            <person name="Getino M."/>
            <person name="Pursley I."/>
            <person name="Horton D.L."/>
            <person name="Alikhan N.F."/>
            <person name="Baker D."/>
            <person name="Gharbi K."/>
            <person name="Hall N."/>
            <person name="Watson M."/>
            <person name="Adriaenssens E.M."/>
            <person name="Foster-Nyarko E."/>
            <person name="Jarju S."/>
            <person name="Secka A."/>
            <person name="Antonio M."/>
            <person name="Oren A."/>
            <person name="Chaudhuri R.R."/>
            <person name="La Ragione R."/>
            <person name="Hildebrand F."/>
            <person name="Pallen M.J."/>
        </authorList>
    </citation>
    <scope>NUCLEOTIDE SEQUENCE</scope>
    <source>
        <strain evidence="2">ChiSjej3B21-11622</strain>
    </source>
</reference>
<feature type="transmembrane region" description="Helical" evidence="1">
    <location>
        <begin position="120"/>
        <end position="144"/>
    </location>
</feature>
<feature type="transmembrane region" description="Helical" evidence="1">
    <location>
        <begin position="156"/>
        <end position="175"/>
    </location>
</feature>
<keyword evidence="1" id="KW-0812">Transmembrane</keyword>
<keyword evidence="1" id="KW-1133">Transmembrane helix</keyword>
<accession>A0A9D0ZTI3</accession>
<gene>
    <name evidence="2" type="ORF">IAB26_03825</name>
</gene>
<evidence type="ECO:0000313" key="3">
    <source>
        <dbReference type="Proteomes" id="UP000886886"/>
    </source>
</evidence>
<feature type="transmembrane region" description="Helical" evidence="1">
    <location>
        <begin position="48"/>
        <end position="73"/>
    </location>
</feature>
<dbReference type="EMBL" id="DVFT01000052">
    <property type="protein sequence ID" value="HIQ95672.1"/>
    <property type="molecule type" value="Genomic_DNA"/>
</dbReference>
<name>A0A9D0ZTI3_9FIRM</name>
<reference evidence="2" key="1">
    <citation type="submission" date="2020-10" db="EMBL/GenBank/DDBJ databases">
        <authorList>
            <person name="Gilroy R."/>
        </authorList>
    </citation>
    <scope>NUCLEOTIDE SEQUENCE</scope>
    <source>
        <strain evidence="2">ChiSjej3B21-11622</strain>
    </source>
</reference>
<proteinExistence type="predicted"/>
<organism evidence="2 3">
    <name type="scientific">Candidatus Limivivens merdigallinarum</name>
    <dbReference type="NCBI Taxonomy" id="2840859"/>
    <lineage>
        <taxon>Bacteria</taxon>
        <taxon>Bacillati</taxon>
        <taxon>Bacillota</taxon>
        <taxon>Clostridia</taxon>
        <taxon>Lachnospirales</taxon>
        <taxon>Lachnospiraceae</taxon>
        <taxon>Lachnospiraceae incertae sedis</taxon>
        <taxon>Candidatus Limivivens</taxon>
    </lineage>
</organism>
<feature type="transmembrane region" description="Helical" evidence="1">
    <location>
        <begin position="12"/>
        <end position="36"/>
    </location>
</feature>
<comment type="caution">
    <text evidence="2">The sequence shown here is derived from an EMBL/GenBank/DDBJ whole genome shotgun (WGS) entry which is preliminary data.</text>
</comment>
<protein>
    <submittedName>
        <fullName evidence="2">Uncharacterized protein</fullName>
    </submittedName>
</protein>
<evidence type="ECO:0000313" key="2">
    <source>
        <dbReference type="EMBL" id="HIQ95672.1"/>
    </source>
</evidence>